<name>A0ABW2NW99_9BACL</name>
<protein>
    <submittedName>
        <fullName evidence="1">Bacillithiol biosynthesis deacetylase BshB2</fullName>
    </submittedName>
</protein>
<dbReference type="RefSeq" id="WP_379751608.1">
    <property type="nucleotide sequence ID" value="NZ_JBHTCP010000052.1"/>
</dbReference>
<dbReference type="PANTHER" id="PTHR12993:SF27">
    <property type="entry name" value="N-ACETYL-ALPHA-D-GLUCOSAMINYL L-MALATE DEACETYLASE 2-RELATED"/>
    <property type="match status" value="1"/>
</dbReference>
<organism evidence="1 2">
    <name type="scientific">Fictibacillus iocasae</name>
    <dbReference type="NCBI Taxonomy" id="2715437"/>
    <lineage>
        <taxon>Bacteria</taxon>
        <taxon>Bacillati</taxon>
        <taxon>Bacillota</taxon>
        <taxon>Bacilli</taxon>
        <taxon>Bacillales</taxon>
        <taxon>Fictibacillaceae</taxon>
        <taxon>Fictibacillus</taxon>
    </lineage>
</organism>
<evidence type="ECO:0000313" key="1">
    <source>
        <dbReference type="EMBL" id="MFC7373558.1"/>
    </source>
</evidence>
<dbReference type="Pfam" id="PF02585">
    <property type="entry name" value="PIG-L"/>
    <property type="match status" value="1"/>
</dbReference>
<sequence length="215" mass="24465">MMKEHVLVIFPHPDDEAFGVAGTIAQLTARGVSVTYVCLTLGEMGRNMGIPPFTTRESLPEIRRTELEAACKAIGITDLRKFGYRDKTVEFEDRNLIAARLLEVIAEVEPTRVITFYPGYSVHPDHEATAEAVVHAMRLLPENDRPELHCVAFARDTEEGIGKPHIVNDVADVFERKMDCIKAHKSQTDWLIKAIEQDPAMYEWAKKERFWIYPL</sequence>
<comment type="caution">
    <text evidence="1">The sequence shown here is derived from an EMBL/GenBank/DDBJ whole genome shotgun (WGS) entry which is preliminary data.</text>
</comment>
<dbReference type="Proteomes" id="UP001596549">
    <property type="component" value="Unassembled WGS sequence"/>
</dbReference>
<dbReference type="InterPro" id="IPR024078">
    <property type="entry name" value="LmbE-like_dom_sf"/>
</dbReference>
<dbReference type="InterPro" id="IPR003737">
    <property type="entry name" value="GlcNAc_PI_deacetylase-related"/>
</dbReference>
<accession>A0ABW2NW99</accession>
<dbReference type="Gene3D" id="3.40.50.10320">
    <property type="entry name" value="LmbE-like"/>
    <property type="match status" value="1"/>
</dbReference>
<gene>
    <name evidence="1" type="primary">bshB2</name>
    <name evidence="1" type="ORF">ACFQPF_18095</name>
</gene>
<reference evidence="2" key="1">
    <citation type="journal article" date="2019" name="Int. J. Syst. Evol. Microbiol.">
        <title>The Global Catalogue of Microorganisms (GCM) 10K type strain sequencing project: providing services to taxonomists for standard genome sequencing and annotation.</title>
        <authorList>
            <consortium name="The Broad Institute Genomics Platform"/>
            <consortium name="The Broad Institute Genome Sequencing Center for Infectious Disease"/>
            <person name="Wu L."/>
            <person name="Ma J."/>
        </authorList>
    </citation>
    <scope>NUCLEOTIDE SEQUENCE [LARGE SCALE GENOMIC DNA]</scope>
    <source>
        <strain evidence="2">NBRC 106396</strain>
    </source>
</reference>
<dbReference type="EMBL" id="JBHTCP010000052">
    <property type="protein sequence ID" value="MFC7373558.1"/>
    <property type="molecule type" value="Genomic_DNA"/>
</dbReference>
<keyword evidence="2" id="KW-1185">Reference proteome</keyword>
<dbReference type="PANTHER" id="PTHR12993">
    <property type="entry name" value="N-ACETYLGLUCOSAMINYL-PHOSPHATIDYLINOSITOL DE-N-ACETYLASE-RELATED"/>
    <property type="match status" value="1"/>
</dbReference>
<evidence type="ECO:0000313" key="2">
    <source>
        <dbReference type="Proteomes" id="UP001596549"/>
    </source>
</evidence>
<dbReference type="InterPro" id="IPR023841">
    <property type="entry name" value="BshB2"/>
</dbReference>
<proteinExistence type="predicted"/>
<dbReference type="SUPFAM" id="SSF102588">
    <property type="entry name" value="LmbE-like"/>
    <property type="match status" value="1"/>
</dbReference>
<dbReference type="NCBIfam" id="TIGR04000">
    <property type="entry name" value="thiol_BshB2"/>
    <property type="match status" value="1"/>
</dbReference>